<dbReference type="InterPro" id="IPR018271">
    <property type="entry name" value="Ribosomal_uS14_CS"/>
</dbReference>
<keyword evidence="7" id="KW-0699">rRNA-binding</keyword>
<dbReference type="EMBL" id="FTOQ01000015">
    <property type="protein sequence ID" value="SIT09657.1"/>
    <property type="molecule type" value="Genomic_DNA"/>
</dbReference>
<name>A0A1N7PGK3_9RHOB</name>
<keyword evidence="7" id="KW-0694">RNA-binding</keyword>
<dbReference type="AlphaFoldDB" id="A0A1N7PGK3"/>
<evidence type="ECO:0000256" key="6">
    <source>
        <dbReference type="ARBA" id="ARBA00047110"/>
    </source>
</evidence>
<evidence type="ECO:0000256" key="1">
    <source>
        <dbReference type="ARBA" id="ARBA00003686"/>
    </source>
</evidence>
<keyword evidence="3 7" id="KW-0689">Ribosomal protein</keyword>
<evidence type="ECO:0000313" key="9">
    <source>
        <dbReference type="Proteomes" id="UP000186684"/>
    </source>
</evidence>
<proteinExistence type="inferred from homology"/>
<keyword evidence="4 7" id="KW-0687">Ribonucleoprotein</keyword>
<dbReference type="InterPro" id="IPR023036">
    <property type="entry name" value="Ribosomal_uS14_bac/plastid"/>
</dbReference>
<comment type="subunit">
    <text evidence="6 7">Part of the 30S ribosomal subunit. Contacts proteins S3 and S10.</text>
</comment>
<dbReference type="HAMAP" id="MF_00537">
    <property type="entry name" value="Ribosomal_uS14_1"/>
    <property type="match status" value="1"/>
</dbReference>
<dbReference type="InterPro" id="IPR001209">
    <property type="entry name" value="Ribosomal_uS14"/>
</dbReference>
<dbReference type="Pfam" id="PF00253">
    <property type="entry name" value="Ribosomal_S14"/>
    <property type="match status" value="1"/>
</dbReference>
<accession>A0A1N7PGK3</accession>
<sequence>MAKKSMVEREKKRQRLVAKYAEKRAALKVIANDESKPMEERFKARLKLAELPRNSSPTRLHNRCQLTGRPHAYYRKLKISRIMLRELGSQGLLPGMVKSSW</sequence>
<dbReference type="GO" id="GO:0019843">
    <property type="term" value="F:rRNA binding"/>
    <property type="evidence" value="ECO:0007669"/>
    <property type="project" value="UniProtKB-UniRule"/>
</dbReference>
<organism evidence="8 9">
    <name type="scientific">Roseivivax lentus</name>
    <dbReference type="NCBI Taxonomy" id="633194"/>
    <lineage>
        <taxon>Bacteria</taxon>
        <taxon>Pseudomonadati</taxon>
        <taxon>Pseudomonadota</taxon>
        <taxon>Alphaproteobacteria</taxon>
        <taxon>Rhodobacterales</taxon>
        <taxon>Roseobacteraceae</taxon>
        <taxon>Roseivivax</taxon>
    </lineage>
</organism>
<dbReference type="Gene3D" id="1.10.287.1480">
    <property type="match status" value="1"/>
</dbReference>
<dbReference type="GO" id="GO:0005737">
    <property type="term" value="C:cytoplasm"/>
    <property type="evidence" value="ECO:0007669"/>
    <property type="project" value="UniProtKB-ARBA"/>
</dbReference>
<dbReference type="OrthoDB" id="9810484at2"/>
<dbReference type="GO" id="GO:0003735">
    <property type="term" value="F:structural constituent of ribosome"/>
    <property type="evidence" value="ECO:0007669"/>
    <property type="project" value="InterPro"/>
</dbReference>
<evidence type="ECO:0000256" key="5">
    <source>
        <dbReference type="ARBA" id="ARBA00035167"/>
    </source>
</evidence>
<dbReference type="SUPFAM" id="SSF57716">
    <property type="entry name" value="Glucocorticoid receptor-like (DNA-binding domain)"/>
    <property type="match status" value="1"/>
</dbReference>
<dbReference type="PANTHER" id="PTHR19836:SF19">
    <property type="entry name" value="SMALL RIBOSOMAL SUBUNIT PROTEIN US14M"/>
    <property type="match status" value="1"/>
</dbReference>
<comment type="function">
    <text evidence="1 7">Binds 16S rRNA, required for the assembly of 30S particles and may also be responsible for determining the conformation of the 16S rRNA at the A site.</text>
</comment>
<comment type="similarity">
    <text evidence="2 7">Belongs to the universal ribosomal protein uS14 family.</text>
</comment>
<evidence type="ECO:0000256" key="7">
    <source>
        <dbReference type="HAMAP-Rule" id="MF_00537"/>
    </source>
</evidence>
<dbReference type="NCBIfam" id="NF006477">
    <property type="entry name" value="PRK08881.1"/>
    <property type="match status" value="1"/>
</dbReference>
<keyword evidence="9" id="KW-1185">Reference proteome</keyword>
<dbReference type="STRING" id="633194.SAMN05421759_11566"/>
<protein>
    <recommendedName>
        <fullName evidence="5 7">Small ribosomal subunit protein uS14</fullName>
    </recommendedName>
</protein>
<dbReference type="Proteomes" id="UP000186684">
    <property type="component" value="Unassembled WGS sequence"/>
</dbReference>
<reference evidence="9" key="1">
    <citation type="submission" date="2017-01" db="EMBL/GenBank/DDBJ databases">
        <authorList>
            <person name="Varghese N."/>
            <person name="Submissions S."/>
        </authorList>
    </citation>
    <scope>NUCLEOTIDE SEQUENCE [LARGE SCALE GENOMIC DNA]</scope>
    <source>
        <strain evidence="9">DSM 29430</strain>
    </source>
</reference>
<dbReference type="GO" id="GO:0015935">
    <property type="term" value="C:small ribosomal subunit"/>
    <property type="evidence" value="ECO:0007669"/>
    <property type="project" value="TreeGrafter"/>
</dbReference>
<evidence type="ECO:0000313" key="8">
    <source>
        <dbReference type="EMBL" id="SIT09657.1"/>
    </source>
</evidence>
<dbReference type="PROSITE" id="PS00527">
    <property type="entry name" value="RIBOSOMAL_S14"/>
    <property type="match status" value="1"/>
</dbReference>
<dbReference type="PANTHER" id="PTHR19836">
    <property type="entry name" value="30S RIBOSOMAL PROTEIN S14"/>
    <property type="match status" value="1"/>
</dbReference>
<dbReference type="GO" id="GO:0006412">
    <property type="term" value="P:translation"/>
    <property type="evidence" value="ECO:0007669"/>
    <property type="project" value="UniProtKB-UniRule"/>
</dbReference>
<evidence type="ECO:0000256" key="2">
    <source>
        <dbReference type="ARBA" id="ARBA00009083"/>
    </source>
</evidence>
<gene>
    <name evidence="7" type="primary">rpsN</name>
    <name evidence="8" type="ORF">SAMN05421759_11566</name>
</gene>
<dbReference type="FunFam" id="1.10.287.1480:FF:000001">
    <property type="entry name" value="30S ribosomal protein S14"/>
    <property type="match status" value="1"/>
</dbReference>
<evidence type="ECO:0000256" key="3">
    <source>
        <dbReference type="ARBA" id="ARBA00022980"/>
    </source>
</evidence>
<dbReference type="RefSeq" id="WP_076450075.1">
    <property type="nucleotide sequence ID" value="NZ_FTOQ01000015.1"/>
</dbReference>
<evidence type="ECO:0000256" key="4">
    <source>
        <dbReference type="ARBA" id="ARBA00023274"/>
    </source>
</evidence>